<keyword evidence="2" id="KW-1185">Reference proteome</keyword>
<proteinExistence type="predicted"/>
<evidence type="ECO:0000313" key="1">
    <source>
        <dbReference type="EMBL" id="MPC42142.1"/>
    </source>
</evidence>
<dbReference type="Proteomes" id="UP000324222">
    <property type="component" value="Unassembled WGS sequence"/>
</dbReference>
<reference evidence="1 2" key="1">
    <citation type="submission" date="2019-05" db="EMBL/GenBank/DDBJ databases">
        <title>Another draft genome of Portunus trituberculatus and its Hox gene families provides insights of decapod evolution.</title>
        <authorList>
            <person name="Jeong J.-H."/>
            <person name="Song I."/>
            <person name="Kim S."/>
            <person name="Choi T."/>
            <person name="Kim D."/>
            <person name="Ryu S."/>
            <person name="Kim W."/>
        </authorList>
    </citation>
    <scope>NUCLEOTIDE SEQUENCE [LARGE SCALE GENOMIC DNA]</scope>
    <source>
        <tissue evidence="1">Muscle</tissue>
    </source>
</reference>
<dbReference type="EMBL" id="VSRR010005325">
    <property type="protein sequence ID" value="MPC42142.1"/>
    <property type="molecule type" value="Genomic_DNA"/>
</dbReference>
<sequence>MEPYKRNPGTEHLPEGAAGNPTTSCLHIHYVLAHLLRINAPSIAPSNMRSVAKSKPLMLLLLLLLQANLPSLNHTTKNKKNVTQSVSSIRLFTLLGGRKGGRSCLDVRSGQIRCHRYSTSEGGQNGPQMQMVNSAVLGVMASGSVTLPPEAAHGYCNPITW</sequence>
<accession>A0A5B7F6S4</accession>
<gene>
    <name evidence="1" type="ORF">E2C01_035756</name>
</gene>
<protein>
    <submittedName>
        <fullName evidence="1">Uncharacterized protein</fullName>
    </submittedName>
</protein>
<evidence type="ECO:0000313" key="2">
    <source>
        <dbReference type="Proteomes" id="UP000324222"/>
    </source>
</evidence>
<organism evidence="1 2">
    <name type="scientific">Portunus trituberculatus</name>
    <name type="common">Swimming crab</name>
    <name type="synonym">Neptunus trituberculatus</name>
    <dbReference type="NCBI Taxonomy" id="210409"/>
    <lineage>
        <taxon>Eukaryota</taxon>
        <taxon>Metazoa</taxon>
        <taxon>Ecdysozoa</taxon>
        <taxon>Arthropoda</taxon>
        <taxon>Crustacea</taxon>
        <taxon>Multicrustacea</taxon>
        <taxon>Malacostraca</taxon>
        <taxon>Eumalacostraca</taxon>
        <taxon>Eucarida</taxon>
        <taxon>Decapoda</taxon>
        <taxon>Pleocyemata</taxon>
        <taxon>Brachyura</taxon>
        <taxon>Eubrachyura</taxon>
        <taxon>Portunoidea</taxon>
        <taxon>Portunidae</taxon>
        <taxon>Portuninae</taxon>
        <taxon>Portunus</taxon>
    </lineage>
</organism>
<name>A0A5B7F6S4_PORTR</name>
<dbReference type="AlphaFoldDB" id="A0A5B7F6S4"/>
<comment type="caution">
    <text evidence="1">The sequence shown here is derived from an EMBL/GenBank/DDBJ whole genome shotgun (WGS) entry which is preliminary data.</text>
</comment>